<feature type="domain" description="C2 DOCK-type" evidence="5">
    <location>
        <begin position="548"/>
        <end position="714"/>
    </location>
</feature>
<keyword evidence="2" id="KW-0344">Guanine-nucleotide releasing factor</keyword>
<dbReference type="Pfam" id="PF20422">
    <property type="entry name" value="DHR-2_Lobe_B"/>
    <property type="match status" value="1"/>
</dbReference>
<dbReference type="FunFam" id="1.20.58.740:FF:000002">
    <property type="entry name" value="Dedicator of cytokinesis protein 7"/>
    <property type="match status" value="1"/>
</dbReference>
<sequence>MATLPSERRAFAHKINRTVASEVRKQVSREYGSPQLSKKRAGAHQPVPLTEVVEPVDYEEYVSSHPPGAEPGPLRQLLEFPSDDLELLLQERECTTIEPPVPEEDSLDPRVRDALGVYTDDWLIIQRKYQRYSTTQTPHNSERQREKQKGLVKQTFELDEAGIDRQDEQDDSKRHSVSLDDTPRGSWASSIFDLKNSTPDALLPSVLERTAAEDMDRRNAENRQQCRHADLLGLYPVPDEDEAVERCAIPEVPKEHSGQRIMVKCLALKFEIEIEPIFGSLALYDVREKKKISEDFHFDLNSDQMKSLLRPHSPHVAISTLARSTIFSITYPSPDIFLVIKLEKVLQQGDIGECCEPYMVMKESDSTKHKEKLEKLRAQAEQMCTRLGRYRMPFAWTAIHLLNIVSSVGGLDRSDSDSDTERKGTWNERKKKGFERMSVGEDMCNFTNFRPATLTVTNFFKQEGDRLSDEDLYKFLADMRRPSSVLRRLRPVTAQLKIDISPAPEAPHYCLSPELLHVKPYPDPRVRPTKEVLEFPARYVYTPHTTYRNLLYVYPQSVNFSSRQGSVRNIAVKVQFMAGEDPSQAMPVIFGKSSCAEFYEEAYTPVIYHNKSPEFYEEVKMKIPANLTDNHHLLFTFYHISCQPKQNTPLETPVGYTWIPLMQHGRLRTGSFSLPVSVEKPPPSYSVLTPDVQLPGMKWVDNHKGVFNVEVKAASSVHTQDPHLDKFFTLAYVLEEYSFPFRLKDVIITEANVEAELKASMAALKGALLDTCVRFLHQLMSKLILLIVHPPVIAGQIVNLGRAAFEAMALLVNQIHKNLEGNQDHHGRNNLLSSYIHYCFHLPTTEPLPPPAVGAASYDLPIQYATLSRATARPSSLLLSRSKSLSNSNPDLASTPATPDEEVQRIIGSKGIDRSHSWVNSAYAPGGSRAVLRRNPNSSCELKQASERASNRMSAFIETASILCPPSRQIAKKLLHEELALQWVVSTSTVREASLQQAWFFFQLMVKSMSHHLFLSSRLDLPRRQRFPDRFVDDIAALVCAISADIASRYHKDVELVERLNSSLAFFLNDLLSLMDRGFVFNLIRSYYKQINNKLHTAQNPSSLTALRMDFIRIVCSHEHYVTLNLPCATLSPPASPSPSTSSTTSQSSAFSCHVQDQGVVSMFELSVPFRQQHFLSGLLLAELSLILEPDGEGMFFLHKKAISALHSLLCSHDADPRYTDPQVRSHIAQLYLPLIPIVMETLPQLHDFTDTSPQRVRHASALVDDSDPDNGTISQSVAMAIAGSPLPHSKAHPFTLPSVAGRQCSALSAECSRTLLVCFLWVWKNADAGLLERWVSDLSVPQINRLLDLLHLCLSCFEYKGKKALQRINSLTFKKSQDMKARLEEAILGTIGARQEMVRRCRERSPYGGQENVRWRKNVTHWRQNADRVDKTKAEVEQEAVVDGNLATEAALIALDTLEIIVKTVVMSELKESVLGGVLRVLLHSMAGNQSALFLQHCFSTQRALVYKFPEMLFEEDTELCADLCLRLLRHCSSSVSSVRSHASASLYLLMRQNFEIGNNFARVKMQVTMSLSSLVGTSTKFNEEHLRRSLKTILTYAEDDLELRDSPFPEQVQDLVFNLHMILTDTVKMKEHQQDPEMLIDLMYRIAKGYQNSPDLRLTWLQNMAGKHSERGNHAEAAHCLVHSAALVAEYLNMLEDCRYLPIGCVSFQSISSNVLEESAVSDDILSPEEEGICSGKYFSESGLVGLLEQAAASFNMAAMYEAINEVYKILCPIHEANRDFKKLASVHGKLQDAFNKVYNQSSGWERMFGTYFRVGFYGCRFGDLDEQEFVYKEPSITKLAEISHRLEEFYSERFGDEVVVIIKDSNPVDKNKLDPNKAYLQITYVEPFFDTYELKERITYFDKNYNLRTFMYCTPFTLDGRAHGDLHEQYKRKTILTTSHAFPYIKTRINVIHKEEIILMPMEVAIEDMQKKTQELAFATHQDPADSKMLQMVLQGCVGTTVNQGPLEVAQVFLSEIPEDPKLFRHHNKLRLCFKDLTKRCEDALRKNKSLIGPDQKEYHRELERNYTKLREALFPLINRKIPQLYRQLPLPTTPTQSE</sequence>
<dbReference type="GO" id="GO:0007264">
    <property type="term" value="P:small GTPase-mediated signal transduction"/>
    <property type="evidence" value="ECO:0007669"/>
    <property type="project" value="InterPro"/>
</dbReference>
<feature type="compositionally biased region" description="Basic and acidic residues" evidence="4">
    <location>
        <begin position="412"/>
        <end position="429"/>
    </location>
</feature>
<feature type="region of interest" description="Disordered" evidence="4">
    <location>
        <begin position="25"/>
        <end position="48"/>
    </location>
</feature>
<evidence type="ECO:0000313" key="8">
    <source>
        <dbReference type="Proteomes" id="UP001108240"/>
    </source>
</evidence>
<dbReference type="Ensembl" id="ENSCCRT00000155056.1">
    <property type="protein sequence ID" value="ENSCCRP00000128529.1"/>
    <property type="gene ID" value="ENSCCRG00000045227.2"/>
</dbReference>
<dbReference type="Gene3D" id="2.60.40.150">
    <property type="entry name" value="C2 domain"/>
    <property type="match status" value="1"/>
</dbReference>
<evidence type="ECO:0000259" key="5">
    <source>
        <dbReference type="PROSITE" id="PS51650"/>
    </source>
</evidence>
<protein>
    <submittedName>
        <fullName evidence="7">Dedicator of cytokinesis 6</fullName>
    </submittedName>
</protein>
<dbReference type="InterPro" id="IPR046770">
    <property type="entry name" value="DOCKER_Lobe_B"/>
</dbReference>
<dbReference type="Pfam" id="PF11878">
    <property type="entry name" value="DOCK_C-D_N"/>
    <property type="match status" value="1"/>
</dbReference>
<dbReference type="CDD" id="cd08696">
    <property type="entry name" value="C2_Dock-C"/>
    <property type="match status" value="1"/>
</dbReference>
<feature type="region of interest" description="Disordered" evidence="4">
    <location>
        <begin position="157"/>
        <end position="182"/>
    </location>
</feature>
<dbReference type="Pfam" id="PF20421">
    <property type="entry name" value="DHR-2_Lobe_C"/>
    <property type="match status" value="1"/>
</dbReference>
<dbReference type="InterPro" id="IPR046773">
    <property type="entry name" value="DOCKER_Lobe_C"/>
</dbReference>
<dbReference type="Gene3D" id="1.20.58.740">
    <property type="match status" value="1"/>
</dbReference>
<dbReference type="Gene3D" id="1.25.40.410">
    <property type="match status" value="1"/>
</dbReference>
<reference evidence="7" key="2">
    <citation type="submission" date="2025-09" db="UniProtKB">
        <authorList>
            <consortium name="Ensembl"/>
        </authorList>
    </citation>
    <scope>IDENTIFICATION</scope>
</reference>
<dbReference type="GO" id="GO:0005829">
    <property type="term" value="C:cytosol"/>
    <property type="evidence" value="ECO:0007669"/>
    <property type="project" value="TreeGrafter"/>
</dbReference>
<keyword evidence="8" id="KW-1185">Reference proteome</keyword>
<feature type="compositionally biased region" description="Low complexity" evidence="4">
    <location>
        <begin position="881"/>
        <end position="890"/>
    </location>
</feature>
<reference evidence="7" key="1">
    <citation type="submission" date="2025-08" db="UniProtKB">
        <authorList>
            <consortium name="Ensembl"/>
        </authorList>
    </citation>
    <scope>IDENTIFICATION</scope>
</reference>
<dbReference type="InterPro" id="IPR046769">
    <property type="entry name" value="DOCKER_Lobe_A"/>
</dbReference>
<dbReference type="InterPro" id="IPR043162">
    <property type="entry name" value="DOCK_C_lobe_C"/>
</dbReference>
<dbReference type="Proteomes" id="UP001108240">
    <property type="component" value="Unplaced"/>
</dbReference>
<dbReference type="InterPro" id="IPR043161">
    <property type="entry name" value="DOCK_C_lobe_A"/>
</dbReference>
<evidence type="ECO:0000259" key="6">
    <source>
        <dbReference type="PROSITE" id="PS51651"/>
    </source>
</evidence>
<dbReference type="GO" id="GO:0005085">
    <property type="term" value="F:guanyl-nucleotide exchange factor activity"/>
    <property type="evidence" value="ECO:0007669"/>
    <property type="project" value="UniProtKB-KW"/>
</dbReference>
<evidence type="ECO:0000256" key="2">
    <source>
        <dbReference type="ARBA" id="ARBA00022658"/>
    </source>
</evidence>
<dbReference type="CDD" id="cd11702">
    <property type="entry name" value="DHR2_DOCK6"/>
    <property type="match status" value="1"/>
</dbReference>
<name>A0A9J7Z673_CYPCA</name>
<dbReference type="FunFam" id="1.25.40.410:FF:000002">
    <property type="entry name" value="Dedicator of cytokinesis protein 7"/>
    <property type="match status" value="1"/>
</dbReference>
<evidence type="ECO:0000256" key="4">
    <source>
        <dbReference type="SAM" id="MobiDB-lite"/>
    </source>
</evidence>
<proteinExistence type="inferred from homology"/>
<dbReference type="PROSITE" id="PS51651">
    <property type="entry name" value="DOCKER"/>
    <property type="match status" value="1"/>
</dbReference>
<evidence type="ECO:0000256" key="1">
    <source>
        <dbReference type="ARBA" id="ARBA00022553"/>
    </source>
</evidence>
<dbReference type="Pfam" id="PF06920">
    <property type="entry name" value="DHR-2_Lobe_A"/>
    <property type="match status" value="1"/>
</dbReference>
<dbReference type="InterPro" id="IPR027357">
    <property type="entry name" value="DOCKER_dom"/>
</dbReference>
<dbReference type="FunFam" id="2.60.40.150:FF:000022">
    <property type="entry name" value="Dedicator of cytokinesis protein 7"/>
    <property type="match status" value="1"/>
</dbReference>
<comment type="similarity">
    <text evidence="3">Belongs to the DOCK family.</text>
</comment>
<accession>A0A9J7Z673</accession>
<feature type="compositionally biased region" description="Basic and acidic residues" evidence="4">
    <location>
        <begin position="162"/>
        <end position="182"/>
    </location>
</feature>
<dbReference type="InterPro" id="IPR027007">
    <property type="entry name" value="C2_DOCK-type_domain"/>
</dbReference>
<dbReference type="InterPro" id="IPR021816">
    <property type="entry name" value="DOCK_C/D_N"/>
</dbReference>
<dbReference type="Pfam" id="PF14429">
    <property type="entry name" value="DOCK-C2"/>
    <property type="match status" value="1"/>
</dbReference>
<feature type="region of interest" description="Disordered" evidence="4">
    <location>
        <begin position="881"/>
        <end position="901"/>
    </location>
</feature>
<dbReference type="InterPro" id="IPR037808">
    <property type="entry name" value="C2_Dock-C"/>
</dbReference>
<dbReference type="InterPro" id="IPR035892">
    <property type="entry name" value="C2_domain_sf"/>
</dbReference>
<dbReference type="GeneTree" id="ENSGT00940000159313"/>
<organism evidence="7 8">
    <name type="scientific">Cyprinus carpio carpio</name>
    <dbReference type="NCBI Taxonomy" id="630221"/>
    <lineage>
        <taxon>Eukaryota</taxon>
        <taxon>Metazoa</taxon>
        <taxon>Chordata</taxon>
        <taxon>Craniata</taxon>
        <taxon>Vertebrata</taxon>
        <taxon>Euteleostomi</taxon>
        <taxon>Actinopterygii</taxon>
        <taxon>Neopterygii</taxon>
        <taxon>Teleostei</taxon>
        <taxon>Ostariophysi</taxon>
        <taxon>Cypriniformes</taxon>
        <taxon>Cyprinidae</taxon>
        <taxon>Cyprininae</taxon>
        <taxon>Cyprinus</taxon>
    </lineage>
</organism>
<evidence type="ECO:0000256" key="3">
    <source>
        <dbReference type="PROSITE-ProRule" id="PRU00983"/>
    </source>
</evidence>
<dbReference type="PANTHER" id="PTHR23317">
    <property type="entry name" value="DEDICATOR OF CYTOKINESIS DOCK"/>
    <property type="match status" value="1"/>
</dbReference>
<feature type="domain" description="DOCKER" evidence="6">
    <location>
        <begin position="1650"/>
        <end position="2086"/>
    </location>
</feature>
<keyword evidence="1" id="KW-0597">Phosphoprotein</keyword>
<dbReference type="InterPro" id="IPR026791">
    <property type="entry name" value="DOCK"/>
</dbReference>
<dbReference type="PROSITE" id="PS51650">
    <property type="entry name" value="C2_DOCK"/>
    <property type="match status" value="1"/>
</dbReference>
<feature type="region of interest" description="Disordered" evidence="4">
    <location>
        <begin position="410"/>
        <end position="429"/>
    </location>
</feature>
<dbReference type="PANTHER" id="PTHR23317:SF65">
    <property type="entry name" value="DEDICATOR OF CYTOKINESIS PROTEIN 6"/>
    <property type="match status" value="1"/>
</dbReference>
<evidence type="ECO:0000313" key="7">
    <source>
        <dbReference type="Ensembl" id="ENSCCRP00000128529.1"/>
    </source>
</evidence>